<dbReference type="Proteomes" id="UP000244912">
    <property type="component" value="Unassembled WGS sequence"/>
</dbReference>
<proteinExistence type="predicted"/>
<dbReference type="AlphaFoldDB" id="A0A2R8BSW5"/>
<evidence type="ECO:0000313" key="2">
    <source>
        <dbReference type="EMBL" id="SPJ23277.1"/>
    </source>
</evidence>
<evidence type="ECO:0000313" key="3">
    <source>
        <dbReference type="Proteomes" id="UP000244912"/>
    </source>
</evidence>
<evidence type="ECO:0008006" key="4">
    <source>
        <dbReference type="Google" id="ProtNLM"/>
    </source>
</evidence>
<accession>A0A2R8BSW5</accession>
<keyword evidence="1" id="KW-1133">Transmembrane helix</keyword>
<gene>
    <name evidence="2" type="ORF">PAA8504_01087</name>
</gene>
<organism evidence="2 3">
    <name type="scientific">Palleronia abyssalis</name>
    <dbReference type="NCBI Taxonomy" id="1501240"/>
    <lineage>
        <taxon>Bacteria</taxon>
        <taxon>Pseudomonadati</taxon>
        <taxon>Pseudomonadota</taxon>
        <taxon>Alphaproteobacteria</taxon>
        <taxon>Rhodobacterales</taxon>
        <taxon>Roseobacteraceae</taxon>
        <taxon>Palleronia</taxon>
    </lineage>
</organism>
<protein>
    <recommendedName>
        <fullName evidence="4">Lipopolysaccharide export system protein LptC</fullName>
    </recommendedName>
</protein>
<dbReference type="InterPro" id="IPR010664">
    <property type="entry name" value="LipoPS_assembly_LptC-rel"/>
</dbReference>
<dbReference type="RefSeq" id="WP_108893128.1">
    <property type="nucleotide sequence ID" value="NZ_ONZF01000002.1"/>
</dbReference>
<evidence type="ECO:0000256" key="1">
    <source>
        <dbReference type="SAM" id="Phobius"/>
    </source>
</evidence>
<dbReference type="EMBL" id="ONZF01000002">
    <property type="protein sequence ID" value="SPJ23277.1"/>
    <property type="molecule type" value="Genomic_DNA"/>
</dbReference>
<name>A0A2R8BSW5_9RHOB</name>
<feature type="transmembrane region" description="Helical" evidence="1">
    <location>
        <begin position="21"/>
        <end position="40"/>
    </location>
</feature>
<keyword evidence="3" id="KW-1185">Reference proteome</keyword>
<dbReference type="OrthoDB" id="7871110at2"/>
<sequence length="207" mass="21697">MRTPRRSGHFDNSHSRWVARLKVILPLSALAILSTLFLVADRRGANGVSITDTVTLDRLLTEGRVANPSFSGVGDGGASVEFLAEEAKPATDDGGDVEASRLRGTWQSVSGAEVTLTGLHGRLFADTGDVAVDGDVNVIDSQGYRLASEALKIDGVTKNIVSPGPVVGTGPATRIEAGGMRIEQRAGTPLAIFTDGVRVIYDPNASE</sequence>
<reference evidence="2 3" key="1">
    <citation type="submission" date="2018-03" db="EMBL/GenBank/DDBJ databases">
        <authorList>
            <person name="Keele B.F."/>
        </authorList>
    </citation>
    <scope>NUCLEOTIDE SEQUENCE [LARGE SCALE GENOMIC DNA]</scope>
    <source>
        <strain evidence="2 3">CECT 8504</strain>
    </source>
</reference>
<keyword evidence="1" id="KW-0472">Membrane</keyword>
<dbReference type="Pfam" id="PF06835">
    <property type="entry name" value="LptC"/>
    <property type="match status" value="1"/>
</dbReference>
<keyword evidence="1" id="KW-0812">Transmembrane</keyword>